<evidence type="ECO:0000256" key="3">
    <source>
        <dbReference type="ARBA" id="ARBA00023134"/>
    </source>
</evidence>
<evidence type="ECO:0000313" key="8">
    <source>
        <dbReference type="Proteomes" id="UP000000559"/>
    </source>
</evidence>
<dbReference type="GO" id="GO:0003924">
    <property type="term" value="F:GTPase activity"/>
    <property type="evidence" value="ECO:0000318"/>
    <property type="project" value="GO_Central"/>
</dbReference>
<evidence type="ECO:0000259" key="5">
    <source>
        <dbReference type="PROSITE" id="PS51719"/>
    </source>
</evidence>
<evidence type="ECO:0000256" key="1">
    <source>
        <dbReference type="ARBA" id="ARBA00004266"/>
    </source>
</evidence>
<organism evidence="7 8">
    <name type="scientific">Candida albicans (strain SC5314 / ATCC MYA-2876)</name>
    <name type="common">Yeast</name>
    <dbReference type="NCBI Taxonomy" id="237561"/>
    <lineage>
        <taxon>Eukaryota</taxon>
        <taxon>Fungi</taxon>
        <taxon>Dikarya</taxon>
        <taxon>Ascomycota</taxon>
        <taxon>Saccharomycotina</taxon>
        <taxon>Pichiomycetes</taxon>
        <taxon>Debaryomycetaceae</taxon>
        <taxon>Candida/Lodderomyces clade</taxon>
        <taxon>Candida</taxon>
    </lineage>
</organism>
<dbReference type="CGD" id="CAL0000192509">
    <property type="gene designation" value="SPR3"/>
</dbReference>
<reference evidence="7 8" key="1">
    <citation type="journal article" date="2004" name="Proc. Natl. Acad. Sci. U.S.A.">
        <title>The diploid genome sequence of Candida albicans.</title>
        <authorList>
            <person name="Jones T."/>
            <person name="Federspiel N.A."/>
            <person name="Chibana H."/>
            <person name="Dungan J."/>
            <person name="Kalman S."/>
            <person name="Magee B.B."/>
            <person name="Newport G."/>
            <person name="Thorstenson Y.R."/>
            <person name="Agabian N."/>
            <person name="Magee P.T."/>
            <person name="Davis R.W."/>
            <person name="Scherer S."/>
        </authorList>
    </citation>
    <scope>NUCLEOTIDE SEQUENCE [LARGE SCALE GENOMIC DNA]</scope>
    <source>
        <strain evidence="8">SC5314 / ATCC MYA-2876</strain>
    </source>
</reference>
<reference evidence="7 8" key="2">
    <citation type="journal article" date="2007" name="Genome Biol.">
        <title>Assembly of the Candida albicans genome into sixteen supercontigs aligned on the eight chromosomes.</title>
        <authorList>
            <person name="van het Hoog M."/>
            <person name="Rast T.J."/>
            <person name="Martchenko M."/>
            <person name="Grindle S."/>
            <person name="Dignard D."/>
            <person name="Hogues H."/>
            <person name="Cuomo C."/>
            <person name="Berriman M."/>
            <person name="Scherer S."/>
            <person name="Magee B.B."/>
            <person name="Whiteway M."/>
            <person name="Chibana H."/>
            <person name="Nantel A."/>
            <person name="Magee P.T."/>
        </authorList>
    </citation>
    <scope>GENOME REANNOTATION</scope>
    <source>
        <strain evidence="8">SC5314 / ATCC MYA-2876</strain>
    </source>
</reference>
<dbReference type="SMR" id="A0A1D8PGH0"/>
<dbReference type="GO" id="GO:0008104">
    <property type="term" value="P:intracellular protein localization"/>
    <property type="evidence" value="ECO:0000318"/>
    <property type="project" value="GO_Central"/>
</dbReference>
<dbReference type="CDD" id="cd01850">
    <property type="entry name" value="CDC_Septin"/>
    <property type="match status" value="1"/>
</dbReference>
<dbReference type="GO" id="GO:0031105">
    <property type="term" value="C:septin complex"/>
    <property type="evidence" value="ECO:0000318"/>
    <property type="project" value="GO_Central"/>
</dbReference>
<dbReference type="PANTHER" id="PTHR18884">
    <property type="entry name" value="SEPTIN"/>
    <property type="match status" value="1"/>
</dbReference>
<dbReference type="Proteomes" id="UP000000559">
    <property type="component" value="Chromosome 2"/>
</dbReference>
<dbReference type="Pfam" id="PF00735">
    <property type="entry name" value="Septin"/>
    <property type="match status" value="1"/>
</dbReference>
<dbReference type="InterPro" id="IPR027417">
    <property type="entry name" value="P-loop_NTPase"/>
</dbReference>
<dbReference type="GeneID" id="3635853"/>
<dbReference type="GO" id="GO:0005935">
    <property type="term" value="C:cellular bud neck"/>
    <property type="evidence" value="ECO:0007669"/>
    <property type="project" value="UniProtKB-SubCell"/>
</dbReference>
<evidence type="ECO:0000313" key="7">
    <source>
        <dbReference type="EMBL" id="AOW27248.1"/>
    </source>
</evidence>
<dbReference type="AlphaFoldDB" id="A0A1D8PGH0"/>
<keyword evidence="8" id="KW-1185">Reference proteome</keyword>
<dbReference type="SUPFAM" id="SSF52540">
    <property type="entry name" value="P-loop containing nucleoside triphosphate hydrolases"/>
    <property type="match status" value="1"/>
</dbReference>
<dbReference type="EMBL" id="CP017624">
    <property type="protein sequence ID" value="AOW27248.1"/>
    <property type="molecule type" value="Genomic_DNA"/>
</dbReference>
<comment type="similarity">
    <text evidence="4">Belongs to the TRAFAC class TrmE-Era-EngA-EngB-Septin-like GTPase superfamily. Septin GTPase family.</text>
</comment>
<reference evidence="7 8" key="3">
    <citation type="journal article" date="2013" name="Genome Biol.">
        <title>Assembly of a phased diploid Candida albicans genome facilitates allele-specific measurements and provides a simple model for repeat and indel structure.</title>
        <authorList>
            <person name="Muzzey D."/>
            <person name="Schwartz K."/>
            <person name="Weissman J.S."/>
            <person name="Sherlock G."/>
        </authorList>
    </citation>
    <scope>NUCLEOTIDE SEQUENCE [LARGE SCALE GENOMIC DNA]</scope>
    <source>
        <strain evidence="8">SC5314 / ATCC MYA-2876</strain>
    </source>
</reference>
<dbReference type="GO" id="GO:0032153">
    <property type="term" value="C:cell division site"/>
    <property type="evidence" value="ECO:0000318"/>
    <property type="project" value="GO_Central"/>
</dbReference>
<dbReference type="GO" id="GO:0060090">
    <property type="term" value="F:molecular adaptor activity"/>
    <property type="evidence" value="ECO:0000318"/>
    <property type="project" value="GO_Central"/>
</dbReference>
<protein>
    <submittedName>
        <fullName evidence="7">Septin</fullName>
    </submittedName>
</protein>
<dbReference type="InterPro" id="IPR030379">
    <property type="entry name" value="G_SEPTIN_dom"/>
</dbReference>
<dbReference type="InParanoid" id="A0A1D8PGH0"/>
<dbReference type="eggNOG" id="KOG2655">
    <property type="taxonomic scope" value="Eukaryota"/>
</dbReference>
<evidence type="ECO:0000256" key="2">
    <source>
        <dbReference type="ARBA" id="ARBA00022741"/>
    </source>
</evidence>
<dbReference type="GO" id="GO:0005525">
    <property type="term" value="F:GTP binding"/>
    <property type="evidence" value="ECO:0007669"/>
    <property type="project" value="UniProtKB-KW"/>
</dbReference>
<dbReference type="GO" id="GO:0015630">
    <property type="term" value="C:microtubule cytoskeleton"/>
    <property type="evidence" value="ECO:0000318"/>
    <property type="project" value="GO_Central"/>
</dbReference>
<feature type="domain" description="Septin-type G" evidence="5">
    <location>
        <begin position="114"/>
        <end position="375"/>
    </location>
</feature>
<dbReference type="GO" id="GO:0005940">
    <property type="term" value="C:septin ring"/>
    <property type="evidence" value="ECO:0000318"/>
    <property type="project" value="GO_Central"/>
</dbReference>
<dbReference type="STRING" id="237561.A0A1D8PGH0"/>
<evidence type="ECO:0000313" key="6">
    <source>
        <dbReference type="CGD" id="CAL0000192509"/>
    </source>
</evidence>
<dbReference type="GO" id="GO:0061640">
    <property type="term" value="P:cytoskeleton-dependent cytokinesis"/>
    <property type="evidence" value="ECO:0000318"/>
    <property type="project" value="GO_Central"/>
</dbReference>
<dbReference type="InterPro" id="IPR016491">
    <property type="entry name" value="Septin"/>
</dbReference>
<proteinExistence type="inferred from homology"/>
<gene>
    <name evidence="6 7" type="primary">SPR3</name>
    <name evidence="7" type="ordered locus">CAALFM_C202070WA</name>
    <name evidence="6" type="ordered locus">orf19.9100</name>
</gene>
<accession>A0A1D8PGH0</accession>
<name>A0A1D8PGH0_CANAL</name>
<comment type="subcellular location">
    <subcellularLocation>
        <location evidence="1">Bud neck</location>
    </subcellularLocation>
</comment>
<dbReference type="VEuPathDB" id="FungiDB:C2_02070W_A"/>
<sequence length="491" mass="55563">MRSKVKNSSVSPTTINDISTQSSPGLSTLVISLPESPHKFSNPIDIISKKSSIKSFKSVKIINTSEITSPLLNSANKYLNPTTQSNHCTSDLEDSKKAGLNCLPYQCEKNSNVMGGKFSLMVAGARGTGKSSFVNCLFGNELLVENCDTANREFLDINHFELTENGFTLNLQIIETVNYSNFFDKGFKSDSLCAFVDEKFKAFLYQSRQPRRESLIDSRVHCCVYFLTQTVNSISDLDIQTMKKLSTRTNLIPVVAKADMLTEIELHNFKNLVRTTLEKHEIETCQSISNEKLVQEINMKIPLSVISSSSSPSEINSNGKIDRVRKYPWCLLDIENESWCDFHYFRKLLLEENMLEFVASTEVYYEQFRNNFLSGNIIGTLTDRSTNQCKAQNSSNKENFNYYQDQHDKLKAKKLSLIQYQKKLQNEIRCLEGKRAELQVFVNNYESSNFGNQDSLKEITNNGYNLSCQPTPSANSLGVEMSSSSDTFISQ</sequence>
<dbReference type="KEGG" id="cal:CAALFM_C202070WA"/>
<dbReference type="Gene3D" id="3.40.50.300">
    <property type="entry name" value="P-loop containing nucleotide triphosphate hydrolases"/>
    <property type="match status" value="1"/>
</dbReference>
<evidence type="ECO:0000256" key="4">
    <source>
        <dbReference type="RuleBase" id="RU004560"/>
    </source>
</evidence>
<dbReference type="OrthoDB" id="416553at2759"/>
<dbReference type="PROSITE" id="PS51719">
    <property type="entry name" value="G_SEPTIN"/>
    <property type="match status" value="1"/>
</dbReference>
<keyword evidence="2 4" id="KW-0547">Nucleotide-binding</keyword>
<dbReference type="RefSeq" id="XP_722568.2">
    <property type="nucleotide sequence ID" value="XM_717475.2"/>
</dbReference>
<keyword evidence="3 4" id="KW-0342">GTP-binding</keyword>